<evidence type="ECO:0000259" key="10">
    <source>
        <dbReference type="Pfam" id="PF04652"/>
    </source>
</evidence>
<accession>A0A642UVE8</accession>
<dbReference type="InterPro" id="IPR041212">
    <property type="entry name" value="Vta1_C"/>
</dbReference>
<gene>
    <name evidence="12" type="ORF">DIURU_001030</name>
</gene>
<dbReference type="Pfam" id="PF04652">
    <property type="entry name" value="Vta1"/>
    <property type="match status" value="1"/>
</dbReference>
<dbReference type="Gene3D" id="1.20.5.420">
    <property type="entry name" value="Immunoglobulin FC, subunit C"/>
    <property type="match status" value="1"/>
</dbReference>
<proteinExistence type="inferred from homology"/>
<evidence type="ECO:0000256" key="2">
    <source>
        <dbReference type="ARBA" id="ARBA00004496"/>
    </source>
</evidence>
<feature type="domain" description="Vta1 C-terminal" evidence="11">
    <location>
        <begin position="336"/>
        <end position="369"/>
    </location>
</feature>
<dbReference type="GO" id="GO:0032511">
    <property type="term" value="P:late endosome to vacuole transport via multivesicular body sorting pathway"/>
    <property type="evidence" value="ECO:0007669"/>
    <property type="project" value="InterPro"/>
</dbReference>
<feature type="domain" description="Vta1/callose synthase N-terminal" evidence="10">
    <location>
        <begin position="13"/>
        <end position="172"/>
    </location>
</feature>
<comment type="subcellular location">
    <subcellularLocation>
        <location evidence="2">Cytoplasm</location>
    </subcellularLocation>
    <subcellularLocation>
        <location evidence="1">Endosome membrane</location>
        <topology evidence="1">Peripheral membrane protein</topology>
    </subcellularLocation>
</comment>
<organism evidence="12 13">
    <name type="scientific">Diutina rugosa</name>
    <name type="common">Yeast</name>
    <name type="synonym">Candida rugosa</name>
    <dbReference type="NCBI Taxonomy" id="5481"/>
    <lineage>
        <taxon>Eukaryota</taxon>
        <taxon>Fungi</taxon>
        <taxon>Dikarya</taxon>
        <taxon>Ascomycota</taxon>
        <taxon>Saccharomycotina</taxon>
        <taxon>Pichiomycetes</taxon>
        <taxon>Debaryomycetaceae</taxon>
        <taxon>Diutina</taxon>
    </lineage>
</organism>
<protein>
    <recommendedName>
        <fullName evidence="14">Vta1 C-terminal domain-containing protein</fullName>
    </recommendedName>
</protein>
<dbReference type="InterPro" id="IPR044538">
    <property type="entry name" value="Vta1-like"/>
</dbReference>
<evidence type="ECO:0000259" key="11">
    <source>
        <dbReference type="Pfam" id="PF18097"/>
    </source>
</evidence>
<dbReference type="PANTHER" id="PTHR46009">
    <property type="entry name" value="VACUOLAR PROTEIN SORTING-ASSOCIATED PROTEIN VTA1 HOMOLOG"/>
    <property type="match status" value="1"/>
</dbReference>
<keyword evidence="8" id="KW-0472">Membrane</keyword>
<dbReference type="GO" id="GO:0005771">
    <property type="term" value="C:multivesicular body"/>
    <property type="evidence" value="ECO:0007669"/>
    <property type="project" value="TreeGrafter"/>
</dbReference>
<evidence type="ECO:0000256" key="8">
    <source>
        <dbReference type="ARBA" id="ARBA00023136"/>
    </source>
</evidence>
<dbReference type="GO" id="GO:0010008">
    <property type="term" value="C:endosome membrane"/>
    <property type="evidence" value="ECO:0007669"/>
    <property type="project" value="UniProtKB-SubCell"/>
</dbReference>
<evidence type="ECO:0000256" key="5">
    <source>
        <dbReference type="ARBA" id="ARBA00022490"/>
    </source>
</evidence>
<comment type="caution">
    <text evidence="12">The sequence shown here is derived from an EMBL/GenBank/DDBJ whole genome shotgun (WGS) entry which is preliminary data.</text>
</comment>
<dbReference type="InterPro" id="IPR039431">
    <property type="entry name" value="Vta1/CALS_N"/>
</dbReference>
<feature type="compositionally biased region" description="Basic and acidic residues" evidence="9">
    <location>
        <begin position="293"/>
        <end position="309"/>
    </location>
</feature>
<dbReference type="Gene3D" id="1.25.40.270">
    <property type="entry name" value="Vacuolar protein sorting-associated protein vta1"/>
    <property type="match status" value="1"/>
</dbReference>
<evidence type="ECO:0000256" key="7">
    <source>
        <dbReference type="ARBA" id="ARBA00022927"/>
    </source>
</evidence>
<dbReference type="PANTHER" id="PTHR46009:SF1">
    <property type="entry name" value="VACUOLAR PROTEIN SORTING-ASSOCIATED PROTEIN VTA1 HOMOLOG"/>
    <property type="match status" value="1"/>
</dbReference>
<keyword evidence="5" id="KW-0963">Cytoplasm</keyword>
<evidence type="ECO:0000256" key="9">
    <source>
        <dbReference type="SAM" id="MobiDB-lite"/>
    </source>
</evidence>
<dbReference type="VEuPathDB" id="FungiDB:DIURU_001030"/>
<dbReference type="OrthoDB" id="391137at2759"/>
<dbReference type="Proteomes" id="UP000449547">
    <property type="component" value="Unassembled WGS sequence"/>
</dbReference>
<evidence type="ECO:0000256" key="6">
    <source>
        <dbReference type="ARBA" id="ARBA00022753"/>
    </source>
</evidence>
<name>A0A642UVE8_DIURU</name>
<keyword evidence="6" id="KW-0967">Endosome</keyword>
<dbReference type="Pfam" id="PF18097">
    <property type="entry name" value="Vta1_C"/>
    <property type="match status" value="1"/>
</dbReference>
<dbReference type="InterPro" id="IPR023175">
    <property type="entry name" value="Vta1/CALS_N_sf"/>
</dbReference>
<dbReference type="OMA" id="YCKIYVL"/>
<dbReference type="AlphaFoldDB" id="A0A642UVE8"/>
<reference evidence="12 13" key="1">
    <citation type="submission" date="2019-07" db="EMBL/GenBank/DDBJ databases">
        <title>Genome assembly of two rare yeast pathogens: Diutina rugosa and Trichomonascus ciferrii.</title>
        <authorList>
            <person name="Mixao V."/>
            <person name="Saus E."/>
            <person name="Hansen A."/>
            <person name="Lass-Flor C."/>
            <person name="Gabaldon T."/>
        </authorList>
    </citation>
    <scope>NUCLEOTIDE SEQUENCE [LARGE SCALE GENOMIC DNA]</scope>
    <source>
        <strain evidence="12 13">CBS 613</strain>
    </source>
</reference>
<feature type="compositionally biased region" description="Acidic residues" evidence="9">
    <location>
        <begin position="222"/>
        <end position="232"/>
    </location>
</feature>
<dbReference type="GO" id="GO:0015031">
    <property type="term" value="P:protein transport"/>
    <property type="evidence" value="ECO:0007669"/>
    <property type="project" value="UniProtKB-KW"/>
</dbReference>
<evidence type="ECO:0000256" key="3">
    <source>
        <dbReference type="ARBA" id="ARBA00007895"/>
    </source>
</evidence>
<sequence length="373" mass="41052">MESLPPSLQTDKNIAPYIARANEVAGVNPAVSYYCLIYVLEYILNNKLHTTSKEVEAYTVSLLDETESLKSSEELKDILGNKQLSLTAVVSFAYKLFNQCVQDKGTTNKAALISKIRATINFLTILSVFTNNEGIDWEKISGGKAHTGAEFDAMNRKKIKILKVQLMKVVKSQDAEMEEELEQMIDKTPEDASEAPAENSTVDDSHETVAKSSVQPPKFIDNDDDDNDDNDDGNLKLPDTPQDNDESKPSISLPGAPRNNPDESENSPHLPSAPDYLPDEEIPAPKSSAIHVIHRESPKPSRPEAERRPSFVPSPAPSAPPVTKETVQTIVDRTEALASIQKHAKFAISALNYEDTDTAKRELEEALAKLNAL</sequence>
<evidence type="ECO:0000256" key="4">
    <source>
        <dbReference type="ARBA" id="ARBA00022448"/>
    </source>
</evidence>
<evidence type="ECO:0000313" key="13">
    <source>
        <dbReference type="Proteomes" id="UP000449547"/>
    </source>
</evidence>
<dbReference type="EMBL" id="SWFT01000034">
    <property type="protein sequence ID" value="KAA8906452.1"/>
    <property type="molecule type" value="Genomic_DNA"/>
</dbReference>
<comment type="similarity">
    <text evidence="3">Belongs to the VTA1 family.</text>
</comment>
<evidence type="ECO:0008006" key="14">
    <source>
        <dbReference type="Google" id="ProtNLM"/>
    </source>
</evidence>
<keyword evidence="7" id="KW-0653">Protein transport</keyword>
<feature type="region of interest" description="Disordered" evidence="9">
    <location>
        <begin position="179"/>
        <end position="326"/>
    </location>
</feature>
<evidence type="ECO:0000313" key="12">
    <source>
        <dbReference type="EMBL" id="KAA8906452.1"/>
    </source>
</evidence>
<dbReference type="GeneID" id="54779683"/>
<dbReference type="RefSeq" id="XP_034014162.1">
    <property type="nucleotide sequence ID" value="XM_034153530.1"/>
</dbReference>
<evidence type="ECO:0000256" key="1">
    <source>
        <dbReference type="ARBA" id="ARBA00004481"/>
    </source>
</evidence>
<keyword evidence="13" id="KW-1185">Reference proteome</keyword>
<keyword evidence="4" id="KW-0813">Transport</keyword>